<sequence>MDITPLLNPVSQEHPGGEDLEYSAEFIHLIQLSQGKAEQQFGDFIIPTQEPDWRQIEKSALALLARSKDLHIIILLMQAWCRQHGLVGYAQGLMLLEQTVARYWETLWPAVEQDGEPDPLMRINALQGLGDGFALAKQVRQCEFARRNGITLTVADIMKCLDGSSTEESPFPGGIDLLIAELQQGEAPVIKLIPQIAATLQCLINTLRSHLGDSGLPDMRRQMATFHHLVQLLTSQSDTAQIEEESQHPLSGNGNNTHQPSLSNSWQPSSIQNREQAQQALEAVRQYFLLHESSHPAPLMIARVQHLINQDFMNIMRNLAPEAVDQLEHFLGCKKQT</sequence>
<evidence type="ECO:0000313" key="3">
    <source>
        <dbReference type="EMBL" id="RAW84430.1"/>
    </source>
</evidence>
<feature type="domain" description="ImpA N-terminal" evidence="2">
    <location>
        <begin position="7"/>
        <end position="129"/>
    </location>
</feature>
<dbReference type="InterPro" id="IPR010657">
    <property type="entry name" value="ImpA_N"/>
</dbReference>
<dbReference type="EMBL" id="NSCI01000042">
    <property type="protein sequence ID" value="RAW84430.1"/>
    <property type="molecule type" value="Genomic_DNA"/>
</dbReference>
<gene>
    <name evidence="3" type="ORF">CKY01_20200</name>
</gene>
<reference evidence="3 4" key="1">
    <citation type="journal article" date="2018" name="Int. J. Syst. Evol. Microbiol.">
        <title>Whole-genome-based revisit of Photorhabdus phylogeny: proposal for the elevation of most Photorhabdus subspecies to the species level and description of one novel species Photorhabdus bodei sp. nov., and one novel subspecies Photorhabdus laumondii subsp. clarkei subsp. nov.</title>
        <authorList>
            <person name="Machado R.A.R."/>
            <person name="Wuthrich D."/>
            <person name="Kuhnert P."/>
            <person name="Arce C.C.M."/>
            <person name="Thonen L."/>
            <person name="Ruiz C."/>
            <person name="Zhang X."/>
            <person name="Robert C.A.M."/>
            <person name="Karimi J."/>
            <person name="Kamali S."/>
            <person name="Ma J."/>
            <person name="Bruggmann R."/>
            <person name="Erb M."/>
        </authorList>
    </citation>
    <scope>NUCLEOTIDE SEQUENCE [LARGE SCALE GENOMIC DNA]</scope>
    <source>
        <strain evidence="3 4">BOJ-47</strain>
    </source>
</reference>
<name>A0A329VA64_9GAMM</name>
<dbReference type="Pfam" id="PF06812">
    <property type="entry name" value="ImpA_N"/>
    <property type="match status" value="1"/>
</dbReference>
<evidence type="ECO:0000313" key="4">
    <source>
        <dbReference type="Proteomes" id="UP000250870"/>
    </source>
</evidence>
<evidence type="ECO:0000259" key="2">
    <source>
        <dbReference type="Pfam" id="PF06812"/>
    </source>
</evidence>
<dbReference type="RefSeq" id="WP_113026960.1">
    <property type="nucleotide sequence ID" value="NZ_CAWNWQ010000042.1"/>
</dbReference>
<dbReference type="PANTHER" id="PTHR37951:SF1">
    <property type="entry name" value="TYPE VI SECRETION SYSTEM COMPONENT TSSA1"/>
    <property type="match status" value="1"/>
</dbReference>
<proteinExistence type="predicted"/>
<protein>
    <submittedName>
        <fullName evidence="3">Type VI secretion system protein TssA</fullName>
    </submittedName>
</protein>
<dbReference type="NCBIfam" id="TIGR03363">
    <property type="entry name" value="VI_chp_8"/>
    <property type="match status" value="1"/>
</dbReference>
<evidence type="ECO:0000256" key="1">
    <source>
        <dbReference type="SAM" id="MobiDB-lite"/>
    </source>
</evidence>
<dbReference type="PANTHER" id="PTHR37951">
    <property type="entry name" value="CYTOPLASMIC PROTEIN-RELATED"/>
    <property type="match status" value="1"/>
</dbReference>
<feature type="compositionally biased region" description="Polar residues" evidence="1">
    <location>
        <begin position="248"/>
        <end position="275"/>
    </location>
</feature>
<feature type="region of interest" description="Disordered" evidence="1">
    <location>
        <begin position="240"/>
        <end position="275"/>
    </location>
</feature>
<dbReference type="Proteomes" id="UP000250870">
    <property type="component" value="Unassembled WGS sequence"/>
</dbReference>
<organism evidence="3 4">
    <name type="scientific">Photorhabdus laumondii subsp. clarkei</name>
    <dbReference type="NCBI Taxonomy" id="2029685"/>
    <lineage>
        <taxon>Bacteria</taxon>
        <taxon>Pseudomonadati</taxon>
        <taxon>Pseudomonadota</taxon>
        <taxon>Gammaproteobacteria</taxon>
        <taxon>Enterobacterales</taxon>
        <taxon>Morganellaceae</taxon>
        <taxon>Photorhabdus</taxon>
    </lineage>
</organism>
<dbReference type="AlphaFoldDB" id="A0A329VA64"/>
<dbReference type="InterPro" id="IPR017740">
    <property type="entry name" value="TssA-like"/>
</dbReference>
<comment type="caution">
    <text evidence="3">The sequence shown here is derived from an EMBL/GenBank/DDBJ whole genome shotgun (WGS) entry which is preliminary data.</text>
</comment>
<accession>A0A329VA64</accession>